<feature type="transmembrane region" description="Helical" evidence="3">
    <location>
        <begin position="140"/>
        <end position="160"/>
    </location>
</feature>
<evidence type="ECO:0000313" key="6">
    <source>
        <dbReference type="Proteomes" id="UP001224122"/>
    </source>
</evidence>
<dbReference type="Pfam" id="PF01757">
    <property type="entry name" value="Acyl_transf_3"/>
    <property type="match status" value="1"/>
</dbReference>
<dbReference type="PANTHER" id="PTHR37312">
    <property type="entry name" value="MEMBRANE-BOUND ACYLTRANSFERASE YKRP-RELATED"/>
    <property type="match status" value="1"/>
</dbReference>
<dbReference type="Proteomes" id="UP001224122">
    <property type="component" value="Unassembled WGS sequence"/>
</dbReference>
<feature type="transmembrane region" description="Helical" evidence="3">
    <location>
        <begin position="166"/>
        <end position="188"/>
    </location>
</feature>
<comment type="caution">
    <text evidence="5">The sequence shown here is derived from an EMBL/GenBank/DDBJ whole genome shotgun (WGS) entry which is preliminary data.</text>
</comment>
<evidence type="ECO:0000256" key="1">
    <source>
        <dbReference type="ARBA" id="ARBA00004370"/>
    </source>
</evidence>
<dbReference type="InterPro" id="IPR002656">
    <property type="entry name" value="Acyl_transf_3_dom"/>
</dbReference>
<evidence type="ECO:0000256" key="3">
    <source>
        <dbReference type="SAM" id="Phobius"/>
    </source>
</evidence>
<reference evidence="5 6" key="1">
    <citation type="submission" date="2023-07" db="EMBL/GenBank/DDBJ databases">
        <title>Genomic Encyclopedia of Type Strains, Phase IV (KMG-IV): sequencing the most valuable type-strain genomes for metagenomic binning, comparative biology and taxonomic classification.</title>
        <authorList>
            <person name="Goeker M."/>
        </authorList>
    </citation>
    <scope>NUCLEOTIDE SEQUENCE [LARGE SCALE GENOMIC DNA]</scope>
    <source>
        <strain evidence="5 6">DSM 27594</strain>
    </source>
</reference>
<dbReference type="RefSeq" id="WP_307407189.1">
    <property type="nucleotide sequence ID" value="NZ_JAUSTW010000003.1"/>
</dbReference>
<feature type="transmembrane region" description="Helical" evidence="3">
    <location>
        <begin position="72"/>
        <end position="90"/>
    </location>
</feature>
<dbReference type="InterPro" id="IPR052734">
    <property type="entry name" value="Nod_factor_acetyltransferase"/>
</dbReference>
<keyword evidence="6" id="KW-1185">Reference proteome</keyword>
<feature type="transmembrane region" description="Helical" evidence="3">
    <location>
        <begin position="302"/>
        <end position="326"/>
    </location>
</feature>
<proteinExistence type="inferred from homology"/>
<feature type="transmembrane region" description="Helical" evidence="3">
    <location>
        <begin position="34"/>
        <end position="52"/>
    </location>
</feature>
<comment type="subcellular location">
    <subcellularLocation>
        <location evidence="1">Membrane</location>
    </subcellularLocation>
</comment>
<evidence type="ECO:0000259" key="4">
    <source>
        <dbReference type="Pfam" id="PF01757"/>
    </source>
</evidence>
<gene>
    <name evidence="5" type="ORF">J2S10_002017</name>
</gene>
<organism evidence="5 6">
    <name type="scientific">Neobacillus ginsengisoli</name>
    <dbReference type="NCBI Taxonomy" id="904295"/>
    <lineage>
        <taxon>Bacteria</taxon>
        <taxon>Bacillati</taxon>
        <taxon>Bacillota</taxon>
        <taxon>Bacilli</taxon>
        <taxon>Bacillales</taxon>
        <taxon>Bacillaceae</taxon>
        <taxon>Neobacillus</taxon>
    </lineage>
</organism>
<accession>A0ABT9XTH2</accession>
<protein>
    <submittedName>
        <fullName evidence="5">Fucose 4-O-acetylase-like acetyltransferase</fullName>
    </submittedName>
</protein>
<feature type="transmembrane region" description="Helical" evidence="3">
    <location>
        <begin position="200"/>
        <end position="220"/>
    </location>
</feature>
<keyword evidence="3" id="KW-0812">Transmembrane</keyword>
<feature type="transmembrane region" description="Helical" evidence="3">
    <location>
        <begin position="240"/>
        <end position="259"/>
    </location>
</feature>
<name>A0ABT9XTH2_9BACI</name>
<evidence type="ECO:0000313" key="5">
    <source>
        <dbReference type="EMBL" id="MDQ0198859.1"/>
    </source>
</evidence>
<comment type="similarity">
    <text evidence="2">Belongs to the acyltransferase 3 family.</text>
</comment>
<dbReference type="EMBL" id="JAUSTW010000003">
    <property type="protein sequence ID" value="MDQ0198859.1"/>
    <property type="molecule type" value="Genomic_DNA"/>
</dbReference>
<feature type="transmembrane region" description="Helical" evidence="3">
    <location>
        <begin position="12"/>
        <end position="28"/>
    </location>
</feature>
<dbReference type="PANTHER" id="PTHR37312:SF1">
    <property type="entry name" value="MEMBRANE-BOUND ACYLTRANSFERASE YKRP-RELATED"/>
    <property type="match status" value="1"/>
</dbReference>
<keyword evidence="3" id="KW-0472">Membrane</keyword>
<keyword evidence="3" id="KW-1133">Transmembrane helix</keyword>
<feature type="transmembrane region" description="Helical" evidence="3">
    <location>
        <begin position="116"/>
        <end position="133"/>
    </location>
</feature>
<evidence type="ECO:0000256" key="2">
    <source>
        <dbReference type="ARBA" id="ARBA00007400"/>
    </source>
</evidence>
<feature type="transmembrane region" description="Helical" evidence="3">
    <location>
        <begin position="271"/>
        <end position="290"/>
    </location>
</feature>
<feature type="domain" description="Acyltransferase 3" evidence="4">
    <location>
        <begin position="7"/>
        <end position="322"/>
    </location>
</feature>
<sequence length="345" mass="40502">MSGKIRIKWLDTCKGIGILLVIIGHTPINSSFRSIIYGFHMPLFFFISGYFFSISKYDNFKKYFLAKVNSLLIPYFSFSIISFILLNYLFHQPLNSKSFLFDLIVSKRNFLSFDEPIWFLTSLFTIEMIYYFIVKYIKNIILIICSVILIGFFICMKFEVFTSRNILPWSLNYSLYFMVYFGLGNLINKIGFFERNLRKSYILILCFIISIPVLIFPNVYFKCWQMLSLPSVMNLYLESVFYAILGISFVVFLAQFLSFIPMLNFLGRNSLVVMTLHVPFGFNLYNLLVRGKFHLEIKNQDLLGITVTICTIVILIPVCMIINNYFPFILGRKLNKRAKEKQLSY</sequence>